<reference evidence="1 2" key="1">
    <citation type="submission" date="2016-11" db="EMBL/GenBank/DDBJ databases">
        <title>Networking in microbes: conjugative elements and plasmids in the genus Alteromonas.</title>
        <authorList>
            <person name="Lopez-Perez M."/>
            <person name="Ramon-Marco N."/>
            <person name="Rodriguez-Valera F."/>
        </authorList>
    </citation>
    <scope>NUCLEOTIDE SEQUENCE [LARGE SCALE GENOMIC DNA]</scope>
    <source>
        <strain evidence="1 2">CP48</strain>
    </source>
</reference>
<evidence type="ECO:0008006" key="3">
    <source>
        <dbReference type="Google" id="ProtNLM"/>
    </source>
</evidence>
<dbReference type="Gene3D" id="1.10.10.10">
    <property type="entry name" value="Winged helix-like DNA-binding domain superfamily/Winged helix DNA-binding domain"/>
    <property type="match status" value="1"/>
</dbReference>
<dbReference type="EMBL" id="CP018024">
    <property type="protein sequence ID" value="APD90115.1"/>
    <property type="molecule type" value="Genomic_DNA"/>
</dbReference>
<evidence type="ECO:0000313" key="1">
    <source>
        <dbReference type="EMBL" id="APD90115.1"/>
    </source>
</evidence>
<name>A0AAC9JAJ8_9ALTE</name>
<evidence type="ECO:0000313" key="2">
    <source>
        <dbReference type="Proteomes" id="UP000182101"/>
    </source>
</evidence>
<gene>
    <name evidence="1" type="ORF">BM524_10110</name>
</gene>
<dbReference type="AlphaFoldDB" id="A0AAC9JAJ8"/>
<accession>A0AAC9JAJ8</accession>
<dbReference type="Proteomes" id="UP000182101">
    <property type="component" value="Chromosome"/>
</dbReference>
<organism evidence="1 2">
    <name type="scientific">Alteromonas mediterranea</name>
    <dbReference type="NCBI Taxonomy" id="314275"/>
    <lineage>
        <taxon>Bacteria</taxon>
        <taxon>Pseudomonadati</taxon>
        <taxon>Pseudomonadota</taxon>
        <taxon>Gammaproteobacteria</taxon>
        <taxon>Alteromonadales</taxon>
        <taxon>Alteromonadaceae</taxon>
        <taxon>Alteromonas/Salinimonas group</taxon>
        <taxon>Alteromonas</taxon>
    </lineage>
</organism>
<dbReference type="InterPro" id="IPR036388">
    <property type="entry name" value="WH-like_DNA-bd_sf"/>
</dbReference>
<dbReference type="RefSeq" id="WP_071959338.1">
    <property type="nucleotide sequence ID" value="NZ_CP018024.1"/>
</dbReference>
<sequence length="103" mass="11176">MNYEDVLIKLSAEVPAGRVTTYKELSLWAYGHPTGTQAIVSMLKAAVNENPENAILTNRVIPESGRLADPNGQLAQLFKEGISVVDSVVSMQDAKVVRFSNNS</sequence>
<proteinExistence type="predicted"/>
<protein>
    <recommendedName>
        <fullName evidence="3">Methylated-DNA-[protein]-cysteine S-methyltransferase DNA binding domain-containing protein</fullName>
    </recommendedName>
</protein>